<name>A0A9D5AAT8_PEA</name>
<organism evidence="1 2">
    <name type="scientific">Pisum sativum</name>
    <name type="common">Garden pea</name>
    <name type="synonym">Lathyrus oleraceus</name>
    <dbReference type="NCBI Taxonomy" id="3888"/>
    <lineage>
        <taxon>Eukaryota</taxon>
        <taxon>Viridiplantae</taxon>
        <taxon>Streptophyta</taxon>
        <taxon>Embryophyta</taxon>
        <taxon>Tracheophyta</taxon>
        <taxon>Spermatophyta</taxon>
        <taxon>Magnoliopsida</taxon>
        <taxon>eudicotyledons</taxon>
        <taxon>Gunneridae</taxon>
        <taxon>Pentapetalae</taxon>
        <taxon>rosids</taxon>
        <taxon>fabids</taxon>
        <taxon>Fabales</taxon>
        <taxon>Fabaceae</taxon>
        <taxon>Papilionoideae</taxon>
        <taxon>50 kb inversion clade</taxon>
        <taxon>NPAAA clade</taxon>
        <taxon>Hologalegina</taxon>
        <taxon>IRL clade</taxon>
        <taxon>Fabeae</taxon>
        <taxon>Lathyrus</taxon>
    </lineage>
</organism>
<gene>
    <name evidence="1" type="ORF">KIW84_051536</name>
</gene>
<dbReference type="Gramene" id="Psat05G0153600-T1">
    <property type="protein sequence ID" value="KAI5404407.1"/>
    <property type="gene ID" value="KIW84_051536"/>
</dbReference>
<accession>A0A9D5AAT8</accession>
<comment type="caution">
    <text evidence="1">The sequence shown here is derived from an EMBL/GenBank/DDBJ whole genome shotgun (WGS) entry which is preliminary data.</text>
</comment>
<evidence type="ECO:0000313" key="1">
    <source>
        <dbReference type="EMBL" id="KAI5404407.1"/>
    </source>
</evidence>
<dbReference type="EMBL" id="JAMSHJ010000005">
    <property type="protein sequence ID" value="KAI5404407.1"/>
    <property type="molecule type" value="Genomic_DNA"/>
</dbReference>
<proteinExistence type="predicted"/>
<dbReference type="AlphaFoldDB" id="A0A9D5AAT8"/>
<protein>
    <submittedName>
        <fullName evidence="1">Uncharacterized protein</fullName>
    </submittedName>
</protein>
<keyword evidence="2" id="KW-1185">Reference proteome</keyword>
<reference evidence="1 2" key="1">
    <citation type="journal article" date="2022" name="Nat. Genet.">
        <title>Improved pea reference genome and pan-genome highlight genomic features and evolutionary characteristics.</title>
        <authorList>
            <person name="Yang T."/>
            <person name="Liu R."/>
            <person name="Luo Y."/>
            <person name="Hu S."/>
            <person name="Wang D."/>
            <person name="Wang C."/>
            <person name="Pandey M.K."/>
            <person name="Ge S."/>
            <person name="Xu Q."/>
            <person name="Li N."/>
            <person name="Li G."/>
            <person name="Huang Y."/>
            <person name="Saxena R.K."/>
            <person name="Ji Y."/>
            <person name="Li M."/>
            <person name="Yan X."/>
            <person name="He Y."/>
            <person name="Liu Y."/>
            <person name="Wang X."/>
            <person name="Xiang C."/>
            <person name="Varshney R.K."/>
            <person name="Ding H."/>
            <person name="Gao S."/>
            <person name="Zong X."/>
        </authorList>
    </citation>
    <scope>NUCLEOTIDE SEQUENCE [LARGE SCALE GENOMIC DNA]</scope>
    <source>
        <strain evidence="1 2">cv. Zhongwan 6</strain>
    </source>
</reference>
<evidence type="ECO:0000313" key="2">
    <source>
        <dbReference type="Proteomes" id="UP001058974"/>
    </source>
</evidence>
<sequence>MEKESLNSICQENNADEFICADRGIDPDGEMPKDCGFFSIEAKDGCEYLGNPGSEKLQLKLVTLGLAYRIIPNINSRHVTRQDELCRPKPTVIYSGLPGFHRPDADTAQERYNSTCHGSRLLAVPYALVVEKEN</sequence>
<dbReference type="Proteomes" id="UP001058974">
    <property type="component" value="Chromosome 5"/>
</dbReference>